<protein>
    <submittedName>
        <fullName evidence="1">Uncharacterized protein</fullName>
    </submittedName>
</protein>
<dbReference type="RefSeq" id="WP_406824923.1">
    <property type="nucleotide sequence ID" value="NZ_CP157485.1"/>
</dbReference>
<sequence>MFYSLNESAISVIKSAIHFFEILYIKRRGNEQSITLGSLSPAFAYSPRYAPGYSA</sequence>
<accession>A0AAU7K4Z2</accession>
<evidence type="ECO:0000313" key="1">
    <source>
        <dbReference type="EMBL" id="XBO47495.1"/>
    </source>
</evidence>
<proteinExistence type="predicted"/>
<reference evidence="1" key="1">
    <citation type="submission" date="2024-05" db="EMBL/GenBank/DDBJ databases">
        <authorList>
            <person name="Kim S."/>
            <person name="Heo J."/>
            <person name="Choi H."/>
            <person name="Choi Y."/>
            <person name="Kwon S.-W."/>
            <person name="Kim Y."/>
        </authorList>
    </citation>
    <scope>NUCLEOTIDE SEQUENCE</scope>
    <source>
        <strain evidence="1">KACC 23697</strain>
    </source>
</reference>
<name>A0AAU7K4Z2_9SPHI</name>
<dbReference type="AlphaFoldDB" id="A0AAU7K4Z2"/>
<organism evidence="1">
    <name type="scientific">Pedobacter sp. KACC 23697</name>
    <dbReference type="NCBI Taxonomy" id="3149230"/>
    <lineage>
        <taxon>Bacteria</taxon>
        <taxon>Pseudomonadati</taxon>
        <taxon>Bacteroidota</taxon>
        <taxon>Sphingobacteriia</taxon>
        <taxon>Sphingobacteriales</taxon>
        <taxon>Sphingobacteriaceae</taxon>
        <taxon>Pedobacter</taxon>
    </lineage>
</organism>
<dbReference type="EMBL" id="CP157485">
    <property type="protein sequence ID" value="XBO47495.1"/>
    <property type="molecule type" value="Genomic_DNA"/>
</dbReference>
<gene>
    <name evidence="1" type="ORF">ABEG20_19580</name>
</gene>